<dbReference type="Gene3D" id="2.40.50.120">
    <property type="match status" value="1"/>
</dbReference>
<accession>A0AAV3A6G8</accession>
<evidence type="ECO:0000256" key="7">
    <source>
        <dbReference type="ARBA" id="ARBA00022690"/>
    </source>
</evidence>
<feature type="binding site" evidence="17">
    <location>
        <position position="20"/>
    </location>
    <ligand>
        <name>Zn(2+)</name>
        <dbReference type="ChEBI" id="CHEBI:29105"/>
        <note>ligand shared with metalloproteinase partner</note>
    </ligand>
</feature>
<keyword evidence="7" id="KW-0646">Protease inhibitor</keyword>
<keyword evidence="13" id="KW-0325">Glycoprotein</keyword>
<keyword evidence="14" id="KW-0481">Metalloenzyme inhibitor</keyword>
<protein>
    <recommendedName>
        <fullName evidence="3">Metalloproteinase inhibitor 1</fullName>
    </recommendedName>
    <alternativeName>
        <fullName evidence="16">Tissue inhibitor of metalloproteinases 1</fullName>
    </alternativeName>
</protein>
<evidence type="ECO:0000256" key="4">
    <source>
        <dbReference type="ARBA" id="ARBA00022525"/>
    </source>
</evidence>
<keyword evidence="11" id="KW-0339">Growth factor</keyword>
<comment type="similarity">
    <text evidence="2">Belongs to the protease inhibitor I35 (TIMP) family.</text>
</comment>
<dbReference type="GO" id="GO:0008191">
    <property type="term" value="F:metalloendopeptidase inhibitor activity"/>
    <property type="evidence" value="ECO:0007669"/>
    <property type="project" value="InterPro"/>
</dbReference>
<sequence>MFALVVLLVLSCLSQEVWSCSCSGPRHPQSVYCDSAIVIRTKFVGQKVSEKNRTRMQYQIKTTKVFKAPEGFEDVQYLYTATAESLCGYQHTSTNKSEEFVLAGHIIDGEVFINTCSYIAPWASLTYCQKRGFMQMYAKNCECTVRLHKVLIQW</sequence>
<proteinExistence type="inferred from homology"/>
<dbReference type="Pfam" id="PF00965">
    <property type="entry name" value="TIMP"/>
    <property type="match status" value="1"/>
</dbReference>
<feature type="signal peptide" evidence="19">
    <location>
        <begin position="1"/>
        <end position="19"/>
    </location>
</feature>
<keyword evidence="8 17" id="KW-0479">Metal-binding</keyword>
<dbReference type="GO" id="GO:0051045">
    <property type="term" value="P:negative regulation of membrane protein ectodomain proteolysis"/>
    <property type="evidence" value="ECO:0007669"/>
    <property type="project" value="TreeGrafter"/>
</dbReference>
<feature type="chain" id="PRO_5043797252" description="Metalloproteinase inhibitor 1" evidence="19">
    <location>
        <begin position="20"/>
        <end position="154"/>
    </location>
</feature>
<gene>
    <name evidence="21" type="ORF">GDO54_017944</name>
</gene>
<keyword evidence="22" id="KW-1185">Reference proteome</keyword>
<dbReference type="GO" id="GO:0005615">
    <property type="term" value="C:extracellular space"/>
    <property type="evidence" value="ECO:0007669"/>
    <property type="project" value="TreeGrafter"/>
</dbReference>
<evidence type="ECO:0000256" key="11">
    <source>
        <dbReference type="ARBA" id="ARBA00023030"/>
    </source>
</evidence>
<name>A0AAV3A6G8_PYXAD</name>
<evidence type="ECO:0000256" key="9">
    <source>
        <dbReference type="ARBA" id="ARBA00022729"/>
    </source>
</evidence>
<dbReference type="GO" id="GO:0002020">
    <property type="term" value="F:protease binding"/>
    <property type="evidence" value="ECO:0007669"/>
    <property type="project" value="TreeGrafter"/>
</dbReference>
<dbReference type="GO" id="GO:0008083">
    <property type="term" value="F:growth factor activity"/>
    <property type="evidence" value="ECO:0007669"/>
    <property type="project" value="UniProtKB-KW"/>
</dbReference>
<keyword evidence="4" id="KW-0964">Secreted</keyword>
<evidence type="ECO:0000256" key="8">
    <source>
        <dbReference type="ARBA" id="ARBA00022723"/>
    </source>
</evidence>
<dbReference type="GO" id="GO:0034097">
    <property type="term" value="P:response to cytokine"/>
    <property type="evidence" value="ECO:0007669"/>
    <property type="project" value="TreeGrafter"/>
</dbReference>
<comment type="subunit">
    <text evidence="15">Interacts with MMP1, MMP3, MMP10 and MMP13, but has only very low affinity for MMP14. Interacts with CD63; identified in a complex with CD63 and ITGB1.</text>
</comment>
<keyword evidence="12 18" id="KW-1015">Disulfide bond</keyword>
<dbReference type="InterPro" id="IPR001820">
    <property type="entry name" value="TIMP"/>
</dbReference>
<dbReference type="SMART" id="SM00206">
    <property type="entry name" value="NTR"/>
    <property type="match status" value="1"/>
</dbReference>
<keyword evidence="10 17" id="KW-0862">Zinc</keyword>
<evidence type="ECO:0000313" key="22">
    <source>
        <dbReference type="Proteomes" id="UP001181693"/>
    </source>
</evidence>
<evidence type="ECO:0000259" key="20">
    <source>
        <dbReference type="PROSITE" id="PS50189"/>
    </source>
</evidence>
<evidence type="ECO:0000256" key="16">
    <source>
        <dbReference type="ARBA" id="ARBA00030100"/>
    </source>
</evidence>
<evidence type="ECO:0000256" key="18">
    <source>
        <dbReference type="PIRSR" id="PIRSR601820-3"/>
    </source>
</evidence>
<evidence type="ECO:0000256" key="3">
    <source>
        <dbReference type="ARBA" id="ARBA00013524"/>
    </source>
</evidence>
<dbReference type="SUPFAM" id="SSF50242">
    <property type="entry name" value="TIMP-like"/>
    <property type="match status" value="1"/>
</dbReference>
<evidence type="ECO:0000256" key="10">
    <source>
        <dbReference type="ARBA" id="ARBA00022833"/>
    </source>
</evidence>
<feature type="disulfide bond" evidence="18">
    <location>
        <begin position="33"/>
        <end position="141"/>
    </location>
</feature>
<evidence type="ECO:0000256" key="17">
    <source>
        <dbReference type="PIRSR" id="PIRSR601820-1"/>
    </source>
</evidence>
<evidence type="ECO:0000256" key="14">
    <source>
        <dbReference type="ARBA" id="ARBA00023215"/>
    </source>
</evidence>
<feature type="domain" description="NTR" evidence="20">
    <location>
        <begin position="20"/>
        <end position="141"/>
    </location>
</feature>
<dbReference type="PANTHER" id="PTHR11844">
    <property type="entry name" value="METALLOPROTEASE INHIBITOR"/>
    <property type="match status" value="1"/>
</dbReference>
<dbReference type="Gene3D" id="3.90.370.10">
    <property type="entry name" value="Tissue inhibitor of metalloproteinase-1. Chain B, domain 1"/>
    <property type="match status" value="1"/>
</dbReference>
<evidence type="ECO:0000256" key="15">
    <source>
        <dbReference type="ARBA" id="ARBA00025946"/>
    </source>
</evidence>
<comment type="subcellular location">
    <subcellularLocation>
        <location evidence="1">Secreted</location>
    </subcellularLocation>
</comment>
<dbReference type="EMBL" id="DYDO01000007">
    <property type="protein sequence ID" value="DBA21273.1"/>
    <property type="molecule type" value="Genomic_DNA"/>
</dbReference>
<dbReference type="PROSITE" id="PS50189">
    <property type="entry name" value="NTR"/>
    <property type="match status" value="1"/>
</dbReference>
<evidence type="ECO:0000256" key="6">
    <source>
        <dbReference type="ARBA" id="ARBA00022608"/>
    </source>
</evidence>
<evidence type="ECO:0000313" key="21">
    <source>
        <dbReference type="EMBL" id="DBA21273.1"/>
    </source>
</evidence>
<dbReference type="InterPro" id="IPR027465">
    <property type="entry name" value="TIMP_C"/>
</dbReference>
<dbReference type="InterPro" id="IPR008993">
    <property type="entry name" value="TIMP-like_OB-fold"/>
</dbReference>
<evidence type="ECO:0000256" key="13">
    <source>
        <dbReference type="ARBA" id="ARBA00023180"/>
    </source>
</evidence>
<dbReference type="GO" id="GO:0009725">
    <property type="term" value="P:response to hormone"/>
    <property type="evidence" value="ECO:0007669"/>
    <property type="project" value="TreeGrafter"/>
</dbReference>
<dbReference type="GO" id="GO:0046872">
    <property type="term" value="F:metal ion binding"/>
    <property type="evidence" value="ECO:0007669"/>
    <property type="project" value="UniProtKB-KW"/>
</dbReference>
<dbReference type="InterPro" id="IPR001134">
    <property type="entry name" value="Netrin_domain"/>
</dbReference>
<dbReference type="PANTHER" id="PTHR11844:SF20">
    <property type="entry name" value="METALLOPROTEINASE INHIBITOR 1"/>
    <property type="match status" value="1"/>
</dbReference>
<dbReference type="Proteomes" id="UP001181693">
    <property type="component" value="Unassembled WGS sequence"/>
</dbReference>
<evidence type="ECO:0000256" key="1">
    <source>
        <dbReference type="ARBA" id="ARBA00004613"/>
    </source>
</evidence>
<feature type="disulfide bond" evidence="18">
    <location>
        <begin position="20"/>
        <end position="87"/>
    </location>
</feature>
<evidence type="ECO:0000256" key="2">
    <source>
        <dbReference type="ARBA" id="ARBA00011027"/>
    </source>
</evidence>
<dbReference type="AlphaFoldDB" id="A0AAV3A6G8"/>
<keyword evidence="6" id="KW-0483">Metalloprotease inhibitor</keyword>
<comment type="caution">
    <text evidence="21">The sequence shown here is derived from an EMBL/GenBank/DDBJ whole genome shotgun (WGS) entry which is preliminary data.</text>
</comment>
<keyword evidence="5" id="KW-0597">Phosphoprotein</keyword>
<dbReference type="GO" id="GO:0031012">
    <property type="term" value="C:extracellular matrix"/>
    <property type="evidence" value="ECO:0007669"/>
    <property type="project" value="TreeGrafter"/>
</dbReference>
<evidence type="ECO:0000256" key="12">
    <source>
        <dbReference type="ARBA" id="ARBA00023157"/>
    </source>
</evidence>
<evidence type="ECO:0000256" key="19">
    <source>
        <dbReference type="SAM" id="SignalP"/>
    </source>
</evidence>
<organism evidence="21 22">
    <name type="scientific">Pyxicephalus adspersus</name>
    <name type="common">African bullfrog</name>
    <dbReference type="NCBI Taxonomy" id="30357"/>
    <lineage>
        <taxon>Eukaryota</taxon>
        <taxon>Metazoa</taxon>
        <taxon>Chordata</taxon>
        <taxon>Craniata</taxon>
        <taxon>Vertebrata</taxon>
        <taxon>Euteleostomi</taxon>
        <taxon>Amphibia</taxon>
        <taxon>Batrachia</taxon>
        <taxon>Anura</taxon>
        <taxon>Neobatrachia</taxon>
        <taxon>Ranoidea</taxon>
        <taxon>Pyxicephalidae</taxon>
        <taxon>Pyxicephalinae</taxon>
        <taxon>Pyxicephalus</taxon>
    </lineage>
</organism>
<keyword evidence="9 19" id="KW-0732">Signal</keyword>
<evidence type="ECO:0000256" key="5">
    <source>
        <dbReference type="ARBA" id="ARBA00022553"/>
    </source>
</evidence>
<reference evidence="21" key="1">
    <citation type="thesis" date="2020" institute="ProQuest LLC" country="789 East Eisenhower Parkway, Ann Arbor, MI, USA">
        <title>Comparative Genomics and Chromosome Evolution.</title>
        <authorList>
            <person name="Mudd A.B."/>
        </authorList>
    </citation>
    <scope>NUCLEOTIDE SEQUENCE</scope>
    <source>
        <strain evidence="21">1538</strain>
        <tissue evidence="21">Blood</tissue>
    </source>
</reference>
<feature type="disulfide bond" evidence="18">
    <location>
        <begin position="22"/>
        <end position="116"/>
    </location>
</feature>